<sequence length="88" mass="10192">MRALEMLNYLGALNDDGELTELGRQMAACVCFYNTGQCWDNVEESEFTNPLLIPVYQVFYGNLQYRQVDKNMDHTLMKNGSEEQNDPF</sequence>
<accession>A0ACC0WLI3</accession>
<dbReference type="EMBL" id="CM047591">
    <property type="protein sequence ID" value="KAI9918943.1"/>
    <property type="molecule type" value="Genomic_DNA"/>
</dbReference>
<proteinExistence type="predicted"/>
<evidence type="ECO:0000313" key="1">
    <source>
        <dbReference type="EMBL" id="KAI9918943.1"/>
    </source>
</evidence>
<name>A0ACC0WLI3_9STRA</name>
<reference evidence="1 2" key="1">
    <citation type="journal article" date="2022" name="bioRxiv">
        <title>The genome of the oomycete Peronosclerospora sorghi, a cosmopolitan pathogen of maize and sorghum, is inflated with dispersed pseudogenes.</title>
        <authorList>
            <person name="Fletcher K."/>
            <person name="Martin F."/>
            <person name="Isakeit T."/>
            <person name="Cavanaugh K."/>
            <person name="Magill C."/>
            <person name="Michelmore R."/>
        </authorList>
    </citation>
    <scope>NUCLEOTIDE SEQUENCE [LARGE SCALE GENOMIC DNA]</scope>
    <source>
        <strain evidence="1">P6</strain>
    </source>
</reference>
<dbReference type="Proteomes" id="UP001163321">
    <property type="component" value="Chromosome 12"/>
</dbReference>
<comment type="caution">
    <text evidence="1">The sequence shown here is derived from an EMBL/GenBank/DDBJ whole genome shotgun (WGS) entry which is preliminary data.</text>
</comment>
<keyword evidence="2" id="KW-1185">Reference proteome</keyword>
<gene>
    <name evidence="1" type="ORF">PsorP6_011311</name>
</gene>
<protein>
    <submittedName>
        <fullName evidence="1">Uncharacterized protein</fullName>
    </submittedName>
</protein>
<evidence type="ECO:0000313" key="2">
    <source>
        <dbReference type="Proteomes" id="UP001163321"/>
    </source>
</evidence>
<organism evidence="1 2">
    <name type="scientific">Peronosclerospora sorghi</name>
    <dbReference type="NCBI Taxonomy" id="230839"/>
    <lineage>
        <taxon>Eukaryota</taxon>
        <taxon>Sar</taxon>
        <taxon>Stramenopiles</taxon>
        <taxon>Oomycota</taxon>
        <taxon>Peronosporomycetes</taxon>
        <taxon>Peronosporales</taxon>
        <taxon>Peronosporaceae</taxon>
        <taxon>Peronosclerospora</taxon>
    </lineage>
</organism>